<dbReference type="AlphaFoldDB" id="A0A6L5YNK2"/>
<name>A0A6L5YNK2_9FIRM</name>
<dbReference type="Pfam" id="PF13338">
    <property type="entry name" value="AbiEi_4"/>
    <property type="match status" value="1"/>
</dbReference>
<comment type="caution">
    <text evidence="2">The sequence shown here is derived from an EMBL/GenBank/DDBJ whole genome shotgun (WGS) entry which is preliminary data.</text>
</comment>
<evidence type="ECO:0000259" key="1">
    <source>
        <dbReference type="Pfam" id="PF13338"/>
    </source>
</evidence>
<gene>
    <name evidence="2" type="ORF">FYJ75_01360</name>
</gene>
<organism evidence="2 3">
    <name type="scientific">Roseburia porci</name>
    <dbReference type="NCBI Taxonomy" id="2605790"/>
    <lineage>
        <taxon>Bacteria</taxon>
        <taxon>Bacillati</taxon>
        <taxon>Bacillota</taxon>
        <taxon>Clostridia</taxon>
        <taxon>Lachnospirales</taxon>
        <taxon>Lachnospiraceae</taxon>
        <taxon>Roseburia</taxon>
    </lineage>
</organism>
<reference evidence="2 3" key="1">
    <citation type="submission" date="2019-08" db="EMBL/GenBank/DDBJ databases">
        <title>In-depth cultivation of the pig gut microbiome towards novel bacterial diversity and tailored functional studies.</title>
        <authorList>
            <person name="Wylensek D."/>
            <person name="Hitch T.C.A."/>
            <person name="Clavel T."/>
        </authorList>
    </citation>
    <scope>NUCLEOTIDE SEQUENCE [LARGE SCALE GENOMIC DNA]</scope>
    <source>
        <strain evidence="2 3">MUC/MUC-530-WT-4D</strain>
    </source>
</reference>
<proteinExistence type="predicted"/>
<dbReference type="EMBL" id="VUNI01000002">
    <property type="protein sequence ID" value="MST73682.1"/>
    <property type="molecule type" value="Genomic_DNA"/>
</dbReference>
<accession>A0A6L5YNK2</accession>
<keyword evidence="3" id="KW-1185">Reference proteome</keyword>
<dbReference type="Proteomes" id="UP000474024">
    <property type="component" value="Unassembled WGS sequence"/>
</dbReference>
<sequence>MLDQIYGYIEKQGGIVKKEELSSLGIDYRRILDFVENGQLIRIKNGYYTDRADRFSEEELIARLFPDALLCMESALYAYGYLKQKPFGWSLAVDKNTSKSRFKMDYPKVIPYYTEPESMKIGASKIVLNGNHFQIYDKDRMICDCLKYESKMERETFKTAIQEYIKDPDKDISALLDYAKERKVLKKVQNMIGVWL</sequence>
<dbReference type="InterPro" id="IPR025159">
    <property type="entry name" value="AbiEi_N"/>
</dbReference>
<feature type="domain" description="AbiEi antitoxin N-terminal" evidence="1">
    <location>
        <begin position="9"/>
        <end position="48"/>
    </location>
</feature>
<evidence type="ECO:0000313" key="3">
    <source>
        <dbReference type="Proteomes" id="UP000474024"/>
    </source>
</evidence>
<protein>
    <submittedName>
        <fullName evidence="2">Type IV toxin-antitoxin system AbiEi family antitoxin domain-containing protein</fullName>
    </submittedName>
</protein>
<evidence type="ECO:0000313" key="2">
    <source>
        <dbReference type="EMBL" id="MST73682.1"/>
    </source>
</evidence>